<protein>
    <submittedName>
        <fullName evidence="16">TonB-dependent receptor</fullName>
    </submittedName>
</protein>
<keyword evidence="2 11" id="KW-0813">Transport</keyword>
<dbReference type="Proteomes" id="UP000431684">
    <property type="component" value="Unassembled WGS sequence"/>
</dbReference>
<evidence type="ECO:0000256" key="8">
    <source>
        <dbReference type="ARBA" id="ARBA00023077"/>
    </source>
</evidence>
<dbReference type="SUPFAM" id="SSF56935">
    <property type="entry name" value="Porins"/>
    <property type="match status" value="1"/>
</dbReference>
<evidence type="ECO:0000259" key="15">
    <source>
        <dbReference type="Pfam" id="PF07715"/>
    </source>
</evidence>
<dbReference type="GO" id="GO:0006826">
    <property type="term" value="P:iron ion transport"/>
    <property type="evidence" value="ECO:0007669"/>
    <property type="project" value="UniProtKB-KW"/>
</dbReference>
<organism evidence="16 17">
    <name type="scientific">Pseudoduganella dura</name>
    <dbReference type="NCBI Taxonomy" id="321982"/>
    <lineage>
        <taxon>Bacteria</taxon>
        <taxon>Pseudomonadati</taxon>
        <taxon>Pseudomonadota</taxon>
        <taxon>Betaproteobacteria</taxon>
        <taxon>Burkholderiales</taxon>
        <taxon>Oxalobacteraceae</taxon>
        <taxon>Telluria group</taxon>
        <taxon>Pseudoduganella</taxon>
    </lineage>
</organism>
<keyword evidence="4" id="KW-0410">Iron transport</keyword>
<feature type="domain" description="TonB-dependent receptor-like beta-barrel" evidence="14">
    <location>
        <begin position="346"/>
        <end position="846"/>
    </location>
</feature>
<evidence type="ECO:0000256" key="6">
    <source>
        <dbReference type="ARBA" id="ARBA00023004"/>
    </source>
</evidence>
<evidence type="ECO:0000256" key="10">
    <source>
        <dbReference type="ARBA" id="ARBA00023237"/>
    </source>
</evidence>
<dbReference type="EMBL" id="WNWM01000002">
    <property type="protein sequence ID" value="MUI15488.1"/>
    <property type="molecule type" value="Genomic_DNA"/>
</dbReference>
<evidence type="ECO:0000256" key="3">
    <source>
        <dbReference type="ARBA" id="ARBA00022452"/>
    </source>
</evidence>
<evidence type="ECO:0000256" key="13">
    <source>
        <dbReference type="SAM" id="MobiDB-lite"/>
    </source>
</evidence>
<dbReference type="GO" id="GO:0009279">
    <property type="term" value="C:cell outer membrane"/>
    <property type="evidence" value="ECO:0007669"/>
    <property type="project" value="UniProtKB-SubCell"/>
</dbReference>
<dbReference type="InterPro" id="IPR039426">
    <property type="entry name" value="TonB-dep_rcpt-like"/>
</dbReference>
<keyword evidence="9 11" id="KW-0472">Membrane</keyword>
<keyword evidence="7" id="KW-0406">Ion transport</keyword>
<keyword evidence="17" id="KW-1185">Reference proteome</keyword>
<keyword evidence="16" id="KW-0675">Receptor</keyword>
<comment type="subcellular location">
    <subcellularLocation>
        <location evidence="1 11">Cell outer membrane</location>
        <topology evidence="1 11">Multi-pass membrane protein</topology>
    </subcellularLocation>
</comment>
<sequence>MPLPAGAQRDGEPLQLLRPQQYERPAAASAARHARRRPLRRDGMALADGRCISHQPAITMHKPARHLPTALLPFLAALNAHADPQSAIAVAAGGVPLEQVHVTARNREELAQDVPVPISVVGGRTLERDDIVGIAGLTQKVPNLGLFGSNPRQTSISLRGIGNNSANDTMEPSVGVIVDGVTSSYVGQNWTDWVDVDRIEVIRGPQGTLLGKNTTLGVINIVTKAPSFTPAYTYEARIGDYNTLEGKFSATGPIVDGVLAYRASFFYNKRDGMLKNAWQSGPETWNETNRGGGRLQFLVKPRPGLDARIILDQIQSSENGNKSLLVNNGPASFADGPARTLTFASRLARSYFDSPDGTPYRPVFGNNEIEDSQARPQRTRQGGLSAEINVRFDGYTLTSISAYRNQRFDIKNGGVTRFDIGNGGQQLKNNQYSQELRLSSDVGGAIDWQAGLYGLRATVYSDDPSYYGADAAAFNASAAQYAALSAPQYRGLLRAAQDGVYRSYVLEPKTSSVAAFGQGNWHFSERGTLTLGLRDTQEHKTGRNRRELDRAGAALTDINGNDTGKAGRYGLDLAKPADLAAWNAAKALYLNAIGGAGSVYDWKDGDTIDANSVSWLVSPSWRLTPDVLLYASAAQGEKSGAVEFVTSSGALLGAPQNVRPEKARDYELGIKALLAERSVQLNANLYQIKVRDYQSNLTVPDETQPGGTRTYLGNIAGVRARGVELELNYAHSRNLRLNLNASYNKAIYLDFSTTAPDTSSTTLVNYAGRQLHGAPKTIVNAGVDYTLPLGRFQAHAWLTDSFRSGTDLAASLSPQTWQGAYSLVDGGIAIGTADNRYELAVSARNLLDKDYATGAGTFSSSGAVTRQPGYGRTLALVFRARL</sequence>
<dbReference type="PROSITE" id="PS52016">
    <property type="entry name" value="TONB_DEPENDENT_REC_3"/>
    <property type="match status" value="1"/>
</dbReference>
<dbReference type="AlphaFoldDB" id="A0A6I3XSN5"/>
<keyword evidence="3 11" id="KW-1134">Transmembrane beta strand</keyword>
<evidence type="ECO:0000256" key="9">
    <source>
        <dbReference type="ARBA" id="ARBA00023136"/>
    </source>
</evidence>
<dbReference type="Pfam" id="PF00593">
    <property type="entry name" value="TonB_dep_Rec_b-barrel"/>
    <property type="match status" value="1"/>
</dbReference>
<feature type="domain" description="TonB-dependent receptor plug" evidence="15">
    <location>
        <begin position="112"/>
        <end position="218"/>
    </location>
</feature>
<evidence type="ECO:0000256" key="7">
    <source>
        <dbReference type="ARBA" id="ARBA00023065"/>
    </source>
</evidence>
<reference evidence="16 17" key="1">
    <citation type="submission" date="2019-11" db="EMBL/GenBank/DDBJ databases">
        <title>Draft Genome Sequences of Six Type Strains of the Genus Massilia.</title>
        <authorList>
            <person name="Miess H."/>
            <person name="Frediansyah A."/>
            <person name="Goeker M."/>
            <person name="Gross H."/>
        </authorList>
    </citation>
    <scope>NUCLEOTIDE SEQUENCE [LARGE SCALE GENOMIC DNA]</scope>
    <source>
        <strain evidence="16 17">DSM 17513</strain>
    </source>
</reference>
<dbReference type="OrthoDB" id="8538693at2"/>
<keyword evidence="8 12" id="KW-0798">TonB box</keyword>
<dbReference type="PANTHER" id="PTHR32552">
    <property type="entry name" value="FERRICHROME IRON RECEPTOR-RELATED"/>
    <property type="match status" value="1"/>
</dbReference>
<name>A0A6I3XSN5_9BURK</name>
<keyword evidence="5 11" id="KW-0812">Transmembrane</keyword>
<evidence type="ECO:0000256" key="5">
    <source>
        <dbReference type="ARBA" id="ARBA00022692"/>
    </source>
</evidence>
<evidence type="ECO:0000256" key="12">
    <source>
        <dbReference type="RuleBase" id="RU003357"/>
    </source>
</evidence>
<evidence type="ECO:0000313" key="16">
    <source>
        <dbReference type="EMBL" id="MUI15488.1"/>
    </source>
</evidence>
<keyword evidence="6" id="KW-0408">Iron</keyword>
<dbReference type="InterPro" id="IPR036942">
    <property type="entry name" value="Beta-barrel_TonB_sf"/>
</dbReference>
<gene>
    <name evidence="16" type="ORF">GJV26_23970</name>
</gene>
<dbReference type="Pfam" id="PF07715">
    <property type="entry name" value="Plug"/>
    <property type="match status" value="1"/>
</dbReference>
<feature type="region of interest" description="Disordered" evidence="13">
    <location>
        <begin position="1"/>
        <end position="42"/>
    </location>
</feature>
<evidence type="ECO:0000256" key="4">
    <source>
        <dbReference type="ARBA" id="ARBA00022496"/>
    </source>
</evidence>
<evidence type="ECO:0000256" key="2">
    <source>
        <dbReference type="ARBA" id="ARBA00022448"/>
    </source>
</evidence>
<comment type="similarity">
    <text evidence="11 12">Belongs to the TonB-dependent receptor family.</text>
</comment>
<dbReference type="PANTHER" id="PTHR32552:SF81">
    <property type="entry name" value="TONB-DEPENDENT OUTER MEMBRANE RECEPTOR"/>
    <property type="match status" value="1"/>
</dbReference>
<evidence type="ECO:0000259" key="14">
    <source>
        <dbReference type="Pfam" id="PF00593"/>
    </source>
</evidence>
<comment type="caution">
    <text evidence="16">The sequence shown here is derived from an EMBL/GenBank/DDBJ whole genome shotgun (WGS) entry which is preliminary data.</text>
</comment>
<evidence type="ECO:0000313" key="17">
    <source>
        <dbReference type="Proteomes" id="UP000431684"/>
    </source>
</evidence>
<proteinExistence type="inferred from homology"/>
<dbReference type="InterPro" id="IPR000531">
    <property type="entry name" value="Beta-barrel_TonB"/>
</dbReference>
<dbReference type="Gene3D" id="2.40.170.20">
    <property type="entry name" value="TonB-dependent receptor, beta-barrel domain"/>
    <property type="match status" value="1"/>
</dbReference>
<evidence type="ECO:0000256" key="1">
    <source>
        <dbReference type="ARBA" id="ARBA00004571"/>
    </source>
</evidence>
<dbReference type="InterPro" id="IPR012910">
    <property type="entry name" value="Plug_dom"/>
</dbReference>
<accession>A0A6I3XSN5</accession>
<keyword evidence="10 11" id="KW-0998">Cell outer membrane</keyword>
<evidence type="ECO:0000256" key="11">
    <source>
        <dbReference type="PROSITE-ProRule" id="PRU01360"/>
    </source>
</evidence>